<dbReference type="GeneTree" id="ENSGT00910000148818"/>
<protein>
    <submittedName>
        <fullName evidence="1">Uncharacterized protein</fullName>
    </submittedName>
</protein>
<reference evidence="1" key="2">
    <citation type="submission" date="2025-08" db="UniProtKB">
        <authorList>
            <consortium name="Ensembl"/>
        </authorList>
    </citation>
    <scope>IDENTIFICATION</scope>
    <source>
        <strain evidence="1">Thoroughbred</strain>
    </source>
</reference>
<dbReference type="Ensembl" id="ENSECAT00000030634.1">
    <property type="protein sequence ID" value="ENSECAP00000040661.1"/>
    <property type="gene ID" value="ENSECAG00000036133.1"/>
</dbReference>
<dbReference type="PaxDb" id="9796-ENSECAP00000040661"/>
<name>A0A3Q2LHW0_HORSE</name>
<dbReference type="Proteomes" id="UP000002281">
    <property type="component" value="Chromosome 3"/>
</dbReference>
<reference evidence="1" key="3">
    <citation type="submission" date="2025-09" db="UniProtKB">
        <authorList>
            <consortium name="Ensembl"/>
        </authorList>
    </citation>
    <scope>IDENTIFICATION</scope>
    <source>
        <strain evidence="1">Thoroughbred</strain>
    </source>
</reference>
<accession>A0A3Q2LHW0</accession>
<proteinExistence type="predicted"/>
<reference evidence="1 2" key="1">
    <citation type="journal article" date="2009" name="Science">
        <title>Genome sequence, comparative analysis, and population genetics of the domestic horse.</title>
        <authorList>
            <consortium name="Broad Institute Genome Sequencing Platform"/>
            <consortium name="Broad Institute Whole Genome Assembly Team"/>
            <person name="Wade C.M."/>
            <person name="Giulotto E."/>
            <person name="Sigurdsson S."/>
            <person name="Zoli M."/>
            <person name="Gnerre S."/>
            <person name="Imsland F."/>
            <person name="Lear T.L."/>
            <person name="Adelson D.L."/>
            <person name="Bailey E."/>
            <person name="Bellone R.R."/>
            <person name="Bloecker H."/>
            <person name="Distl O."/>
            <person name="Edgar R.C."/>
            <person name="Garber M."/>
            <person name="Leeb T."/>
            <person name="Mauceli E."/>
            <person name="MacLeod J.N."/>
            <person name="Penedo M.C.T."/>
            <person name="Raison J.M."/>
            <person name="Sharpe T."/>
            <person name="Vogel J."/>
            <person name="Andersson L."/>
            <person name="Antczak D.F."/>
            <person name="Biagi T."/>
            <person name="Binns M.M."/>
            <person name="Chowdhary B.P."/>
            <person name="Coleman S.J."/>
            <person name="Della Valle G."/>
            <person name="Fryc S."/>
            <person name="Guerin G."/>
            <person name="Hasegawa T."/>
            <person name="Hill E.W."/>
            <person name="Jurka J."/>
            <person name="Kiialainen A."/>
            <person name="Lindgren G."/>
            <person name="Liu J."/>
            <person name="Magnani E."/>
            <person name="Mickelson J.R."/>
            <person name="Murray J."/>
            <person name="Nergadze S.G."/>
            <person name="Onofrio R."/>
            <person name="Pedroni S."/>
            <person name="Piras M.F."/>
            <person name="Raudsepp T."/>
            <person name="Rocchi M."/>
            <person name="Roeed K.H."/>
            <person name="Ryder O.A."/>
            <person name="Searle S."/>
            <person name="Skow L."/>
            <person name="Swinburne J.E."/>
            <person name="Syvaenen A.C."/>
            <person name="Tozaki T."/>
            <person name="Valberg S.J."/>
            <person name="Vaudin M."/>
            <person name="White J.R."/>
            <person name="Zody M.C."/>
            <person name="Lander E.S."/>
            <person name="Lindblad-Toh K."/>
        </authorList>
    </citation>
    <scope>NUCLEOTIDE SEQUENCE [LARGE SCALE GENOMIC DNA]</scope>
    <source>
        <strain evidence="1 2">Thoroughbred</strain>
    </source>
</reference>
<dbReference type="InParanoid" id="A0A3Q2LHW0"/>
<dbReference type="Bgee" id="ENSECAG00000036133">
    <property type="expression patterns" value="Expressed in chorionic villus and 3 other cell types or tissues"/>
</dbReference>
<evidence type="ECO:0000313" key="1">
    <source>
        <dbReference type="Ensembl" id="ENSECAP00000040661.1"/>
    </source>
</evidence>
<dbReference type="AlphaFoldDB" id="A0A3Q2LHW0"/>
<dbReference type="OMA" id="EMGAECN"/>
<keyword evidence="2" id="KW-1185">Reference proteome</keyword>
<organism evidence="1 2">
    <name type="scientific">Equus caballus</name>
    <name type="common">Horse</name>
    <dbReference type="NCBI Taxonomy" id="9796"/>
    <lineage>
        <taxon>Eukaryota</taxon>
        <taxon>Metazoa</taxon>
        <taxon>Chordata</taxon>
        <taxon>Craniata</taxon>
        <taxon>Vertebrata</taxon>
        <taxon>Euteleostomi</taxon>
        <taxon>Mammalia</taxon>
        <taxon>Eutheria</taxon>
        <taxon>Laurasiatheria</taxon>
        <taxon>Perissodactyla</taxon>
        <taxon>Equidae</taxon>
        <taxon>Equus</taxon>
    </lineage>
</organism>
<sequence>MVMVLKATLLPPEREELERPEKTSLKQDYKRNMVFENVCNFLLFWKCIINQKQGRTDVEGGVSSLLEMGAECN</sequence>
<evidence type="ECO:0000313" key="2">
    <source>
        <dbReference type="Proteomes" id="UP000002281"/>
    </source>
</evidence>